<sequence>MRAVNLIPAEERRGAGGAAGRSGGGAHVLIGALALLVALVAVFTISGREIDTKRAELAAVERELGDQKNAAARLQGYEQFAALRERRVQTVASIAGSRFDWSHALRELARVTSDEAWLTSVTGTVAPGAGTGGGGGGAGGGAGSLRAALPLPALELTGCTVSQDAVARMMSRLRQVDGVARVSLSSSEKASAGAGSGGPGGDCRMGSDKYPQFQMVVFLSTPTPATTPGAASASATPAAATSPTPAAGPSTP</sequence>
<dbReference type="Pfam" id="PF05137">
    <property type="entry name" value="PilN"/>
    <property type="match status" value="1"/>
</dbReference>
<organism evidence="3">
    <name type="scientific">uncultured Solirubrobacteraceae bacterium</name>
    <dbReference type="NCBI Taxonomy" id="1162706"/>
    <lineage>
        <taxon>Bacteria</taxon>
        <taxon>Bacillati</taxon>
        <taxon>Actinomycetota</taxon>
        <taxon>Thermoleophilia</taxon>
        <taxon>Solirubrobacterales</taxon>
        <taxon>Solirubrobacteraceae</taxon>
        <taxon>environmental samples</taxon>
    </lineage>
</organism>
<feature type="region of interest" description="Disordered" evidence="1">
    <location>
        <begin position="222"/>
        <end position="252"/>
    </location>
</feature>
<keyword evidence="2" id="KW-1133">Transmembrane helix</keyword>
<keyword evidence="2" id="KW-0472">Membrane</keyword>
<feature type="region of interest" description="Disordered" evidence="1">
    <location>
        <begin position="184"/>
        <end position="206"/>
    </location>
</feature>
<reference evidence="3" key="1">
    <citation type="submission" date="2020-02" db="EMBL/GenBank/DDBJ databases">
        <authorList>
            <person name="Meier V. D."/>
        </authorList>
    </citation>
    <scope>NUCLEOTIDE SEQUENCE</scope>
    <source>
        <strain evidence="3">AVDCRST_MAG13</strain>
    </source>
</reference>
<accession>A0A6J4S0N8</accession>
<evidence type="ECO:0000256" key="1">
    <source>
        <dbReference type="SAM" id="MobiDB-lite"/>
    </source>
</evidence>
<feature type="compositionally biased region" description="Gly residues" evidence="1">
    <location>
        <begin position="194"/>
        <end position="203"/>
    </location>
</feature>
<evidence type="ECO:0000256" key="2">
    <source>
        <dbReference type="SAM" id="Phobius"/>
    </source>
</evidence>
<protein>
    <submittedName>
        <fullName evidence="3">Uncharacterized protein</fullName>
    </submittedName>
</protein>
<dbReference type="InterPro" id="IPR007813">
    <property type="entry name" value="PilN"/>
</dbReference>
<gene>
    <name evidence="3" type="ORF">AVDCRST_MAG13-1477</name>
</gene>
<proteinExistence type="predicted"/>
<dbReference type="EMBL" id="CADCVO010000229">
    <property type="protein sequence ID" value="CAA9486398.1"/>
    <property type="molecule type" value="Genomic_DNA"/>
</dbReference>
<evidence type="ECO:0000313" key="3">
    <source>
        <dbReference type="EMBL" id="CAA9486398.1"/>
    </source>
</evidence>
<feature type="compositionally biased region" description="Low complexity" evidence="1">
    <location>
        <begin position="184"/>
        <end position="193"/>
    </location>
</feature>
<dbReference type="AlphaFoldDB" id="A0A6J4S0N8"/>
<feature type="transmembrane region" description="Helical" evidence="2">
    <location>
        <begin position="26"/>
        <end position="45"/>
    </location>
</feature>
<keyword evidence="2" id="KW-0812">Transmembrane</keyword>
<name>A0A6J4S0N8_9ACTN</name>